<comment type="caution">
    <text evidence="10">Lacks conserved residue(s) required for the propagation of feature annotation.</text>
</comment>
<dbReference type="Proteomes" id="UP000600918">
    <property type="component" value="Unassembled WGS sequence"/>
</dbReference>
<proteinExistence type="inferred from homology"/>
<evidence type="ECO:0000256" key="4">
    <source>
        <dbReference type="ARBA" id="ARBA00022692"/>
    </source>
</evidence>
<accession>A0A834P946</accession>
<evidence type="ECO:0000256" key="6">
    <source>
        <dbReference type="ARBA" id="ARBA00022989"/>
    </source>
</evidence>
<dbReference type="GO" id="GO:0005549">
    <property type="term" value="F:odorant binding"/>
    <property type="evidence" value="ECO:0007669"/>
    <property type="project" value="InterPro"/>
</dbReference>
<evidence type="ECO:0000256" key="2">
    <source>
        <dbReference type="ARBA" id="ARBA00022475"/>
    </source>
</evidence>
<feature type="transmembrane region" description="Helical" evidence="10">
    <location>
        <begin position="128"/>
        <end position="146"/>
    </location>
</feature>
<evidence type="ECO:0000256" key="3">
    <source>
        <dbReference type="ARBA" id="ARBA00022606"/>
    </source>
</evidence>
<name>A0A834P946_VESPE</name>
<keyword evidence="12" id="KW-1185">Reference proteome</keyword>
<comment type="caution">
    <text evidence="11">The sequence shown here is derived from an EMBL/GenBank/DDBJ whole genome shotgun (WGS) entry which is preliminary data.</text>
</comment>
<dbReference type="GO" id="GO:0005886">
    <property type="term" value="C:plasma membrane"/>
    <property type="evidence" value="ECO:0007669"/>
    <property type="project" value="UniProtKB-SubCell"/>
</dbReference>
<keyword evidence="2" id="KW-1003">Cell membrane</keyword>
<keyword evidence="5 10" id="KW-0552">Olfaction</keyword>
<keyword evidence="7 10" id="KW-0472">Membrane</keyword>
<keyword evidence="8 10" id="KW-0675">Receptor</keyword>
<gene>
    <name evidence="11" type="ORF">H0235_005355</name>
</gene>
<organism evidence="11 12">
    <name type="scientific">Vespula pensylvanica</name>
    <name type="common">Western yellow jacket</name>
    <name type="synonym">Wasp</name>
    <dbReference type="NCBI Taxonomy" id="30213"/>
    <lineage>
        <taxon>Eukaryota</taxon>
        <taxon>Metazoa</taxon>
        <taxon>Ecdysozoa</taxon>
        <taxon>Arthropoda</taxon>
        <taxon>Hexapoda</taxon>
        <taxon>Insecta</taxon>
        <taxon>Pterygota</taxon>
        <taxon>Neoptera</taxon>
        <taxon>Endopterygota</taxon>
        <taxon>Hymenoptera</taxon>
        <taxon>Apocrita</taxon>
        <taxon>Aculeata</taxon>
        <taxon>Vespoidea</taxon>
        <taxon>Vespidae</taxon>
        <taxon>Vespinae</taxon>
        <taxon>Vespula</taxon>
    </lineage>
</organism>
<dbReference type="PANTHER" id="PTHR21137:SF35">
    <property type="entry name" value="ODORANT RECEPTOR 19A-RELATED"/>
    <property type="match status" value="1"/>
</dbReference>
<reference evidence="11" key="1">
    <citation type="journal article" date="2020" name="G3 (Bethesda)">
        <title>High-Quality Assemblies for Three Invasive Social Wasps from the &lt;i&gt;Vespula&lt;/i&gt; Genus.</title>
        <authorList>
            <person name="Harrop T.W.R."/>
            <person name="Guhlin J."/>
            <person name="McLaughlin G.M."/>
            <person name="Permina E."/>
            <person name="Stockwell P."/>
            <person name="Gilligan J."/>
            <person name="Le Lec M.F."/>
            <person name="Gruber M.A.M."/>
            <person name="Quinn O."/>
            <person name="Lovegrove M."/>
            <person name="Duncan E.J."/>
            <person name="Remnant E.J."/>
            <person name="Van Eeckhoven J."/>
            <person name="Graham B."/>
            <person name="Knapp R.A."/>
            <person name="Langford K.W."/>
            <person name="Kronenberg Z."/>
            <person name="Press M.O."/>
            <person name="Eacker S.M."/>
            <person name="Wilson-Rankin E.E."/>
            <person name="Purcell J."/>
            <person name="Lester P.J."/>
            <person name="Dearden P.K."/>
        </authorList>
    </citation>
    <scope>NUCLEOTIDE SEQUENCE</scope>
    <source>
        <strain evidence="11">Volc-1</strain>
    </source>
</reference>
<dbReference type="GO" id="GO:0007165">
    <property type="term" value="P:signal transduction"/>
    <property type="evidence" value="ECO:0007669"/>
    <property type="project" value="UniProtKB-KW"/>
</dbReference>
<dbReference type="AlphaFoldDB" id="A0A834P946"/>
<dbReference type="GO" id="GO:0004984">
    <property type="term" value="F:olfactory receptor activity"/>
    <property type="evidence" value="ECO:0007669"/>
    <property type="project" value="InterPro"/>
</dbReference>
<dbReference type="PANTHER" id="PTHR21137">
    <property type="entry name" value="ODORANT RECEPTOR"/>
    <property type="match status" value="1"/>
</dbReference>
<evidence type="ECO:0000313" key="11">
    <source>
        <dbReference type="EMBL" id="KAF7432431.1"/>
    </source>
</evidence>
<keyword evidence="9 10" id="KW-0807">Transducer</keyword>
<evidence type="ECO:0000256" key="10">
    <source>
        <dbReference type="RuleBase" id="RU351113"/>
    </source>
</evidence>
<dbReference type="Pfam" id="PF02949">
    <property type="entry name" value="7tm_6"/>
    <property type="match status" value="1"/>
</dbReference>
<keyword evidence="6 10" id="KW-1133">Transmembrane helix</keyword>
<dbReference type="EMBL" id="JACSDY010000003">
    <property type="protein sequence ID" value="KAF7432431.1"/>
    <property type="molecule type" value="Genomic_DNA"/>
</dbReference>
<evidence type="ECO:0000256" key="8">
    <source>
        <dbReference type="ARBA" id="ARBA00023170"/>
    </source>
</evidence>
<evidence type="ECO:0000256" key="7">
    <source>
        <dbReference type="ARBA" id="ARBA00023136"/>
    </source>
</evidence>
<comment type="similarity">
    <text evidence="10">Belongs to the insect chemoreceptor superfamily. Heteromeric odorant receptor channel (TC 1.A.69) family.</text>
</comment>
<evidence type="ECO:0000256" key="5">
    <source>
        <dbReference type="ARBA" id="ARBA00022725"/>
    </source>
</evidence>
<protein>
    <recommendedName>
        <fullName evidence="10">Odorant receptor</fullName>
    </recommendedName>
</protein>
<evidence type="ECO:0000256" key="1">
    <source>
        <dbReference type="ARBA" id="ARBA00004651"/>
    </source>
</evidence>
<dbReference type="InterPro" id="IPR004117">
    <property type="entry name" value="7tm6_olfct_rcpt"/>
</dbReference>
<keyword evidence="4 10" id="KW-0812">Transmembrane</keyword>
<sequence>MLTKVWQVEYACGWNLYTMKFIGIWPEERSFDRISSYKVLIGIAFIILFCTLPQSIMLCLDRDDFDMVMENLSVDNMNGTIAFIKMICFWSSGGQMKDLLSAMEKDWKEIPTKEDEKKMMKQAKFSRILATRATFICYALIAVYAVKRCLSMRTDGRLLFLSSYFPYETMTSPIFELTFICQVIGSVYYTTAYTTVDTFLAMLILHVCEQLSRLQNELIDLNSKIKDLLTAMEKDWEEVIRMEDKDKMMKYAKYSRILSTKVNAFCYSLIAIYATTRCLSMRTEGRLYFFPSYFPFETMTSPLFEFKFVGQTIGAIYYSVTYTAVDTFLAMLILHVCGQLSRLRNDLIHLNTDTRKNFQMQLNYIVERHNHLNR</sequence>
<comment type="subcellular location">
    <subcellularLocation>
        <location evidence="1 10">Cell membrane</location>
        <topology evidence="1 10">Multi-pass membrane protein</topology>
    </subcellularLocation>
</comment>
<keyword evidence="3 10" id="KW-0716">Sensory transduction</keyword>
<evidence type="ECO:0000256" key="9">
    <source>
        <dbReference type="ARBA" id="ARBA00023224"/>
    </source>
</evidence>
<evidence type="ECO:0000313" key="12">
    <source>
        <dbReference type="Proteomes" id="UP000600918"/>
    </source>
</evidence>
<feature type="transmembrane region" description="Helical" evidence="10">
    <location>
        <begin position="39"/>
        <end position="60"/>
    </location>
</feature>